<dbReference type="WBParaSite" id="RSKR_0000323000.1">
    <property type="protein sequence ID" value="RSKR_0000323000.1"/>
    <property type="gene ID" value="RSKR_0000323000"/>
</dbReference>
<reference evidence="2" key="1">
    <citation type="submission" date="2016-11" db="UniProtKB">
        <authorList>
            <consortium name="WormBaseParasite"/>
        </authorList>
    </citation>
    <scope>IDENTIFICATION</scope>
    <source>
        <strain evidence="2">KR3021</strain>
    </source>
</reference>
<evidence type="ECO:0000313" key="1">
    <source>
        <dbReference type="Proteomes" id="UP000095286"/>
    </source>
</evidence>
<dbReference type="Proteomes" id="UP000095286">
    <property type="component" value="Unplaced"/>
</dbReference>
<sequence>MAKHFIRNKNQEVMIEIITKWVGHDLEDDQCYTSIMDHRKTSSKSKTPAKENYFATLPIEMIQEIFSYLSYKDRRNIDLSCKRFPPLTQAIEYKMSHKHYKYISVFISGNKHQIEDSIIGVFLPKVHAGMYIPVQTP</sequence>
<proteinExistence type="predicted"/>
<organism evidence="1 2">
    <name type="scientific">Rhabditophanes sp. KR3021</name>
    <dbReference type="NCBI Taxonomy" id="114890"/>
    <lineage>
        <taxon>Eukaryota</taxon>
        <taxon>Metazoa</taxon>
        <taxon>Ecdysozoa</taxon>
        <taxon>Nematoda</taxon>
        <taxon>Chromadorea</taxon>
        <taxon>Rhabditida</taxon>
        <taxon>Tylenchina</taxon>
        <taxon>Panagrolaimomorpha</taxon>
        <taxon>Strongyloidoidea</taxon>
        <taxon>Alloionematidae</taxon>
        <taxon>Rhabditophanes</taxon>
    </lineage>
</organism>
<name>A0AC35TRN1_9BILA</name>
<protein>
    <submittedName>
        <fullName evidence="2">F-box domain-containing protein</fullName>
    </submittedName>
</protein>
<evidence type="ECO:0000313" key="2">
    <source>
        <dbReference type="WBParaSite" id="RSKR_0000323000.1"/>
    </source>
</evidence>
<accession>A0AC35TRN1</accession>